<organism evidence="2">
    <name type="scientific">Puccinia triticina (isolate 1-1 / race 1 (BBBD))</name>
    <name type="common">Brown leaf rust fungus</name>
    <dbReference type="NCBI Taxonomy" id="630390"/>
    <lineage>
        <taxon>Eukaryota</taxon>
        <taxon>Fungi</taxon>
        <taxon>Dikarya</taxon>
        <taxon>Basidiomycota</taxon>
        <taxon>Pucciniomycotina</taxon>
        <taxon>Pucciniomycetes</taxon>
        <taxon>Pucciniales</taxon>
        <taxon>Pucciniaceae</taxon>
        <taxon>Puccinia</taxon>
    </lineage>
</organism>
<dbReference type="EnsemblFungi" id="PTTG_30701-t43_1">
    <property type="protein sequence ID" value="PTTG_30701-t43_1-p1"/>
    <property type="gene ID" value="PTTG_30701"/>
</dbReference>
<evidence type="ECO:0000313" key="3">
    <source>
        <dbReference type="EnsemblFungi" id="PTTG_30701-t43_1-p1"/>
    </source>
</evidence>
<reference evidence="2" key="1">
    <citation type="submission" date="2009-11" db="EMBL/GenBank/DDBJ databases">
        <authorList>
            <consortium name="The Broad Institute Genome Sequencing Platform"/>
            <person name="Ward D."/>
            <person name="Feldgarden M."/>
            <person name="Earl A."/>
            <person name="Young S.K."/>
            <person name="Zeng Q."/>
            <person name="Koehrsen M."/>
            <person name="Alvarado L."/>
            <person name="Berlin A."/>
            <person name="Bochicchio J."/>
            <person name="Borenstein D."/>
            <person name="Chapman S.B."/>
            <person name="Chen Z."/>
            <person name="Engels R."/>
            <person name="Freedman E."/>
            <person name="Gellesch M."/>
            <person name="Goldberg J."/>
            <person name="Griggs A."/>
            <person name="Gujja S."/>
            <person name="Heilman E."/>
            <person name="Heiman D."/>
            <person name="Hepburn T."/>
            <person name="Howarth C."/>
            <person name="Jen D."/>
            <person name="Larson L."/>
            <person name="Lewis B."/>
            <person name="Mehta T."/>
            <person name="Park D."/>
            <person name="Pearson M."/>
            <person name="Roberts A."/>
            <person name="Saif S."/>
            <person name="Shea T."/>
            <person name="Shenoy N."/>
            <person name="Sisk P."/>
            <person name="Stolte C."/>
            <person name="Sykes S."/>
            <person name="Thomson T."/>
            <person name="Walk T."/>
            <person name="White J."/>
            <person name="Yandava C."/>
            <person name="Izard J."/>
            <person name="Baranova O.V."/>
            <person name="Blanton J.M."/>
            <person name="Tanner A.C."/>
            <person name="Dewhirst F.E."/>
            <person name="Haas B."/>
            <person name="Nusbaum C."/>
            <person name="Birren B."/>
        </authorList>
    </citation>
    <scope>NUCLEOTIDE SEQUENCE [LARGE SCALE GENOMIC DNA]</scope>
    <source>
        <strain evidence="2">1-1 BBBD Race 1</strain>
    </source>
</reference>
<reference evidence="3" key="4">
    <citation type="submission" date="2025-05" db="UniProtKB">
        <authorList>
            <consortium name="EnsemblFungi"/>
        </authorList>
    </citation>
    <scope>IDENTIFICATION</scope>
    <source>
        <strain evidence="3">isolate 1-1 / race 1 (BBBD)</strain>
    </source>
</reference>
<evidence type="ECO:0000256" key="1">
    <source>
        <dbReference type="SAM" id="MobiDB-lite"/>
    </source>
</evidence>
<dbReference type="VEuPathDB" id="FungiDB:PTTG_30701"/>
<dbReference type="Proteomes" id="UP000005240">
    <property type="component" value="Unassembled WGS sequence"/>
</dbReference>
<dbReference type="EMBL" id="ADAS02006005">
    <property type="protein sequence ID" value="OAV85208.1"/>
    <property type="molecule type" value="Genomic_DNA"/>
</dbReference>
<keyword evidence="4" id="KW-1185">Reference proteome</keyword>
<evidence type="ECO:0000313" key="2">
    <source>
        <dbReference type="EMBL" id="OAV85208.1"/>
    </source>
</evidence>
<gene>
    <name evidence="2" type="ORF">PTTG_30701</name>
</gene>
<feature type="region of interest" description="Disordered" evidence="1">
    <location>
        <begin position="1"/>
        <end position="60"/>
    </location>
</feature>
<feature type="compositionally biased region" description="Low complexity" evidence="1">
    <location>
        <begin position="29"/>
        <end position="46"/>
    </location>
</feature>
<proteinExistence type="predicted"/>
<sequence>MSSSFIVRETRAGEPLSPYSLASEELTNPPESDTSSTKSESNSPAPKTSEPPLILNSPNIVSSSFVPPPAPSMGKIEMLAVSAALRQMDASSYIDNHLDTLRSPSPETPPIIPAPGLLLCLSKSTHPNRDPPFTLKTRATRLSLQLSAPKTVGQSGKTLFASLPFKLRAAAFATSSVLTFLSWAAPSLTAELQADPSGVWLVVVCTNPLWIIWT</sequence>
<feature type="non-terminal residue" evidence="2">
    <location>
        <position position="214"/>
    </location>
</feature>
<protein>
    <submittedName>
        <fullName evidence="2 3">Uncharacterized protein</fullName>
    </submittedName>
</protein>
<accession>A0A180FY42</accession>
<reference evidence="3 4" key="3">
    <citation type="journal article" date="2017" name="G3 (Bethesda)">
        <title>Comparative analysis highlights variable genome content of wheat rusts and divergence of the mating loci.</title>
        <authorList>
            <person name="Cuomo C.A."/>
            <person name="Bakkeren G."/>
            <person name="Khalil H.B."/>
            <person name="Panwar V."/>
            <person name="Joly D."/>
            <person name="Linning R."/>
            <person name="Sakthikumar S."/>
            <person name="Song X."/>
            <person name="Adiconis X."/>
            <person name="Fan L."/>
            <person name="Goldberg J.M."/>
            <person name="Levin J.Z."/>
            <person name="Young S."/>
            <person name="Zeng Q."/>
            <person name="Anikster Y."/>
            <person name="Bruce M."/>
            <person name="Wang M."/>
            <person name="Yin C."/>
            <person name="McCallum B."/>
            <person name="Szabo L.J."/>
            <person name="Hulbert S."/>
            <person name="Chen X."/>
            <person name="Fellers J.P."/>
        </authorList>
    </citation>
    <scope>NUCLEOTIDE SEQUENCE</scope>
    <source>
        <strain evidence="4">Isolate 1-1 / race 1 (BBBD)</strain>
        <strain evidence="3">isolate 1-1 / race 1 (BBBD)</strain>
    </source>
</reference>
<name>A0A180FY42_PUCT1</name>
<evidence type="ECO:0000313" key="4">
    <source>
        <dbReference type="Proteomes" id="UP000005240"/>
    </source>
</evidence>
<dbReference type="AlphaFoldDB" id="A0A180FY42"/>
<reference evidence="2" key="2">
    <citation type="submission" date="2016-05" db="EMBL/GenBank/DDBJ databases">
        <title>Comparative analysis highlights variable genome content of wheat rusts and divergence of the mating loci.</title>
        <authorList>
            <person name="Cuomo C.A."/>
            <person name="Bakkeren G."/>
            <person name="Szabo L."/>
            <person name="Khalil H."/>
            <person name="Joly D."/>
            <person name="Goldberg J."/>
            <person name="Young S."/>
            <person name="Zeng Q."/>
            <person name="Fellers J."/>
        </authorList>
    </citation>
    <scope>NUCLEOTIDE SEQUENCE [LARGE SCALE GENOMIC DNA]</scope>
    <source>
        <strain evidence="2">1-1 BBBD Race 1</strain>
    </source>
</reference>